<feature type="compositionally biased region" description="Basic and acidic residues" evidence="1">
    <location>
        <begin position="90"/>
        <end position="102"/>
    </location>
</feature>
<keyword evidence="3" id="KW-1185">Reference proteome</keyword>
<comment type="caution">
    <text evidence="2">The sequence shown here is derived from an EMBL/GenBank/DDBJ whole genome shotgun (WGS) entry which is preliminary data.</text>
</comment>
<evidence type="ECO:0000256" key="1">
    <source>
        <dbReference type="SAM" id="MobiDB-lite"/>
    </source>
</evidence>
<name>A0A4Y2G6N4_ARAVE</name>
<gene>
    <name evidence="2" type="ORF">AVEN_98029_1</name>
</gene>
<evidence type="ECO:0000313" key="2">
    <source>
        <dbReference type="EMBL" id="GBM48279.1"/>
    </source>
</evidence>
<reference evidence="2 3" key="1">
    <citation type="journal article" date="2019" name="Sci. Rep.">
        <title>Orb-weaving spider Araneus ventricosus genome elucidates the spidroin gene catalogue.</title>
        <authorList>
            <person name="Kono N."/>
            <person name="Nakamura H."/>
            <person name="Ohtoshi R."/>
            <person name="Moran D.A.P."/>
            <person name="Shinohara A."/>
            <person name="Yoshida Y."/>
            <person name="Fujiwara M."/>
            <person name="Mori M."/>
            <person name="Tomita M."/>
            <person name="Arakawa K."/>
        </authorList>
    </citation>
    <scope>NUCLEOTIDE SEQUENCE [LARGE SCALE GENOMIC DNA]</scope>
</reference>
<dbReference type="AlphaFoldDB" id="A0A4Y2G6N4"/>
<accession>A0A4Y2G6N4</accession>
<proteinExistence type="predicted"/>
<feature type="region of interest" description="Disordered" evidence="1">
    <location>
        <begin position="67"/>
        <end position="102"/>
    </location>
</feature>
<organism evidence="2 3">
    <name type="scientific">Araneus ventricosus</name>
    <name type="common">Orbweaver spider</name>
    <name type="synonym">Epeira ventricosa</name>
    <dbReference type="NCBI Taxonomy" id="182803"/>
    <lineage>
        <taxon>Eukaryota</taxon>
        <taxon>Metazoa</taxon>
        <taxon>Ecdysozoa</taxon>
        <taxon>Arthropoda</taxon>
        <taxon>Chelicerata</taxon>
        <taxon>Arachnida</taxon>
        <taxon>Araneae</taxon>
        <taxon>Araneomorphae</taxon>
        <taxon>Entelegynae</taxon>
        <taxon>Araneoidea</taxon>
        <taxon>Araneidae</taxon>
        <taxon>Araneus</taxon>
    </lineage>
</organism>
<dbReference type="EMBL" id="BGPR01001209">
    <property type="protein sequence ID" value="GBM48279.1"/>
    <property type="molecule type" value="Genomic_DNA"/>
</dbReference>
<sequence length="102" mass="11709">MPRHCVNTLRGIVKCRANSTTTAKIAVRHVKRFELDRERPMLREEDNILSNPVHDTMSLQQIHKSFALPTPELPRRGANAVNDMGGEAGQEQRQEEKSFPYR</sequence>
<protein>
    <submittedName>
        <fullName evidence="2">Uncharacterized protein</fullName>
    </submittedName>
</protein>
<evidence type="ECO:0000313" key="3">
    <source>
        <dbReference type="Proteomes" id="UP000499080"/>
    </source>
</evidence>
<dbReference type="Proteomes" id="UP000499080">
    <property type="component" value="Unassembled WGS sequence"/>
</dbReference>